<name>A0AAJ6VXJ7_9ACAR</name>
<dbReference type="Proteomes" id="UP000694867">
    <property type="component" value="Unplaced"/>
</dbReference>
<feature type="compositionally biased region" description="Basic and acidic residues" evidence="1">
    <location>
        <begin position="303"/>
        <end position="313"/>
    </location>
</feature>
<organism evidence="2 3">
    <name type="scientific">Galendromus occidentalis</name>
    <name type="common">western predatory mite</name>
    <dbReference type="NCBI Taxonomy" id="34638"/>
    <lineage>
        <taxon>Eukaryota</taxon>
        <taxon>Metazoa</taxon>
        <taxon>Ecdysozoa</taxon>
        <taxon>Arthropoda</taxon>
        <taxon>Chelicerata</taxon>
        <taxon>Arachnida</taxon>
        <taxon>Acari</taxon>
        <taxon>Parasitiformes</taxon>
        <taxon>Mesostigmata</taxon>
        <taxon>Gamasina</taxon>
        <taxon>Phytoseioidea</taxon>
        <taxon>Phytoseiidae</taxon>
        <taxon>Typhlodrominae</taxon>
        <taxon>Galendromus</taxon>
    </lineage>
</organism>
<gene>
    <name evidence="3" type="primary">LOC100906700</name>
</gene>
<dbReference type="AlphaFoldDB" id="A0AAJ6VXJ7"/>
<proteinExistence type="predicted"/>
<dbReference type="KEGG" id="goe:100906700"/>
<evidence type="ECO:0000313" key="3">
    <source>
        <dbReference type="RefSeq" id="XP_003742804.1"/>
    </source>
</evidence>
<keyword evidence="2" id="KW-1185">Reference proteome</keyword>
<accession>A0AAJ6VXJ7</accession>
<evidence type="ECO:0000313" key="2">
    <source>
        <dbReference type="Proteomes" id="UP000694867"/>
    </source>
</evidence>
<sequence>MSQRHWDRFELRVEYVHSNAFEAVENFMDLGRQNLISEFAIRCDDCGTMLPFSVIDPGSYAGLPWNCRTIGKRCPDTPMIYLEPAAFADSFAPGSFVLAPMNIPKSPRETQHLWPAMIDYCPNENSEFCKLGSNGKPTAYFATFVTHGEKHYGGWFEDGALQALDGRRAEYFTGSSDFERAIQECRNNCQHSLPSRLERFSFAAHVKAEVDKQRGLDAETWIECETWRNNCRVELRRAEEEFIADREREEGLGECRIWPSAACKIVYLTSRMQLIREAEAGRKESRLTANQAGLWDWNNDPFQEVRDPDEPASEKTQSSRKRSASSAEEYPAGPTPKKARCKACDGRSIHPTQYP</sequence>
<dbReference type="GeneID" id="100906700"/>
<reference evidence="3" key="1">
    <citation type="submission" date="2025-08" db="UniProtKB">
        <authorList>
            <consortium name="RefSeq"/>
        </authorList>
    </citation>
    <scope>IDENTIFICATION</scope>
</reference>
<protein>
    <submittedName>
        <fullName evidence="3">Uncharacterized protein LOC100906700</fullName>
    </submittedName>
</protein>
<dbReference type="RefSeq" id="XP_003742804.1">
    <property type="nucleotide sequence ID" value="XM_003742756.2"/>
</dbReference>
<evidence type="ECO:0000256" key="1">
    <source>
        <dbReference type="SAM" id="MobiDB-lite"/>
    </source>
</evidence>
<feature type="region of interest" description="Disordered" evidence="1">
    <location>
        <begin position="298"/>
        <end position="355"/>
    </location>
</feature>